<accession>A0YD07</accession>
<dbReference type="eggNOG" id="ENOG5033J4M">
    <property type="taxonomic scope" value="Bacteria"/>
</dbReference>
<dbReference type="Proteomes" id="UP000004931">
    <property type="component" value="Unassembled WGS sequence"/>
</dbReference>
<comment type="caution">
    <text evidence="2">The sequence shown here is derived from an EMBL/GenBank/DDBJ whole genome shotgun (WGS) entry which is preliminary data.</text>
</comment>
<keyword evidence="3" id="KW-1185">Reference proteome</keyword>
<proteinExistence type="predicted"/>
<dbReference type="PROSITE" id="PS51257">
    <property type="entry name" value="PROKAR_LIPOPROTEIN"/>
    <property type="match status" value="1"/>
</dbReference>
<name>A0YD07_9GAMM</name>
<protein>
    <recommendedName>
        <fullName evidence="1">SHOCT domain-containing protein</fullName>
    </recommendedName>
</protein>
<gene>
    <name evidence="2" type="ORF">GP2143_03278</name>
</gene>
<dbReference type="AlphaFoldDB" id="A0YD07"/>
<dbReference type="InterPro" id="IPR018649">
    <property type="entry name" value="SHOCT"/>
</dbReference>
<organism evidence="2 3">
    <name type="scientific">marine gamma proteobacterium HTCC2143</name>
    <dbReference type="NCBI Taxonomy" id="247633"/>
    <lineage>
        <taxon>Bacteria</taxon>
        <taxon>Pseudomonadati</taxon>
        <taxon>Pseudomonadota</taxon>
        <taxon>Gammaproteobacteria</taxon>
        <taxon>Cellvibrionales</taxon>
        <taxon>Spongiibacteraceae</taxon>
        <taxon>BD1-7 clade</taxon>
    </lineage>
</organism>
<evidence type="ECO:0000313" key="3">
    <source>
        <dbReference type="Proteomes" id="UP000004931"/>
    </source>
</evidence>
<sequence>MNMKIIRILALGALTIICGCSNPGIVQVSPDTYLLAREAHGGIFQSAAKMKADVIKDANEFAAKQGKVAVPISAKEKPMGSGPAQWASFEYQFRVVDKDDPSNTRTQVVHNPNVRIDKIDQDTVGIKTKAQKYEELLVLDKLRKSGIITEEEFEREKRELLNKS</sequence>
<feature type="domain" description="SHOCT" evidence="1">
    <location>
        <begin position="135"/>
        <end position="161"/>
    </location>
</feature>
<evidence type="ECO:0000259" key="1">
    <source>
        <dbReference type="Pfam" id="PF09851"/>
    </source>
</evidence>
<evidence type="ECO:0000313" key="2">
    <source>
        <dbReference type="EMBL" id="EAW31110.1"/>
    </source>
</evidence>
<dbReference type="EMBL" id="AAVT01000004">
    <property type="protein sequence ID" value="EAW31110.1"/>
    <property type="molecule type" value="Genomic_DNA"/>
</dbReference>
<reference evidence="2 3" key="1">
    <citation type="journal article" date="2010" name="J. Bacteriol.">
        <title>Genome sequence of the oligotrophic marine Gammaproteobacterium HTCC2143, isolated from the Oregon Coast.</title>
        <authorList>
            <person name="Oh H.M."/>
            <person name="Kang I."/>
            <person name="Ferriera S."/>
            <person name="Giovannoni S.J."/>
            <person name="Cho J.C."/>
        </authorList>
    </citation>
    <scope>NUCLEOTIDE SEQUENCE [LARGE SCALE GENOMIC DNA]</scope>
    <source>
        <strain evidence="2 3">HTCC2143</strain>
    </source>
</reference>
<dbReference type="Pfam" id="PF09851">
    <property type="entry name" value="SHOCT"/>
    <property type="match status" value="1"/>
</dbReference>